<dbReference type="InterPro" id="IPR027806">
    <property type="entry name" value="HARBI1_dom"/>
</dbReference>
<sequence>MVGSGSSRKQRRDQQKARWKLRRQMMMEAACLIAKSLPSLVHTNARPPPKKRRYQHGRVKYKDSAGTLSVLPPTMSPWYILYCKEESPNLLPNFHRKFRNRFRLPYSNFLELVKRCTDDSNKPDGYFKRWRPGNQAAGGKPAAPLELLVLTSLRYLGRGWTFDDLTEATAISEEVIRTFFHQFCSFGADVLFKEWVRPPTSAEEAMVMCCEEYTAAGFPGCCGSMDATHVEHSRISFRNRQAHLSFKLPFPARAYNLITNHRRRIFSTTDGHPSRWNDKTLVRYDELATGLHDGTSPLCNIEFELYEYDPSTGRVRKEKYKGGWLLVDNGYLNWGVTIPPIKEANTTSEWRFSKWLESMRKDVECTFGIMKGRWRVLKSGIRVHGTDKGDRIWKTCAALHNWLLEADGLDDGWNSDWSGNLGELNEHNMPNALQTLLTLNNMSTVNYDTSGMGQGNHPQPHEGDEDVAIHHGRVIRDDTGAIIVREMSTEQFRRRLVVHFDIAFKRKELCWPTARLGREPNME</sequence>
<dbReference type="EMBL" id="JAGRRH010000018">
    <property type="protein sequence ID" value="KAG7351240.1"/>
    <property type="molecule type" value="Genomic_DNA"/>
</dbReference>
<dbReference type="Proteomes" id="UP000693970">
    <property type="component" value="Unassembled WGS sequence"/>
</dbReference>
<evidence type="ECO:0000313" key="9">
    <source>
        <dbReference type="EMBL" id="KAG7374696.1"/>
    </source>
</evidence>
<name>A0A9K3M1Q5_9STRA</name>
<evidence type="ECO:0000256" key="1">
    <source>
        <dbReference type="ARBA" id="ARBA00001968"/>
    </source>
</evidence>
<evidence type="ECO:0000259" key="3">
    <source>
        <dbReference type="Pfam" id="PF13359"/>
    </source>
</evidence>
<proteinExistence type="predicted"/>
<dbReference type="AlphaFoldDB" id="A0A9K3M1Q5"/>
<evidence type="ECO:0000313" key="5">
    <source>
        <dbReference type="EMBL" id="KAG7351240.1"/>
    </source>
</evidence>
<dbReference type="GO" id="GO:0046872">
    <property type="term" value="F:metal ion binding"/>
    <property type="evidence" value="ECO:0007669"/>
    <property type="project" value="UniProtKB-KW"/>
</dbReference>
<dbReference type="PANTHER" id="PTHR47150">
    <property type="entry name" value="OS12G0169200 PROTEIN"/>
    <property type="match status" value="1"/>
</dbReference>
<keyword evidence="2" id="KW-0479">Metal-binding</keyword>
<reference evidence="7" key="2">
    <citation type="submission" date="2021-04" db="EMBL/GenBank/DDBJ databases">
        <authorList>
            <person name="Podell S."/>
        </authorList>
    </citation>
    <scope>NUCLEOTIDE SEQUENCE</scope>
    <source>
        <strain evidence="7">Hildebrandi</strain>
    </source>
</reference>
<dbReference type="EMBL" id="JAGRRH010000001">
    <property type="protein sequence ID" value="KAG7373821.1"/>
    <property type="molecule type" value="Genomic_DNA"/>
</dbReference>
<evidence type="ECO:0000313" key="10">
    <source>
        <dbReference type="Proteomes" id="UP000693970"/>
    </source>
</evidence>
<dbReference type="Pfam" id="PF13359">
    <property type="entry name" value="DDE_Tnp_4"/>
    <property type="match status" value="1"/>
</dbReference>
<dbReference type="EMBL" id="JAGRRH010000021">
    <property type="protein sequence ID" value="KAG7346847.1"/>
    <property type="molecule type" value="Genomic_DNA"/>
</dbReference>
<organism evidence="7 10">
    <name type="scientific">Nitzschia inconspicua</name>
    <dbReference type="NCBI Taxonomy" id="303405"/>
    <lineage>
        <taxon>Eukaryota</taxon>
        <taxon>Sar</taxon>
        <taxon>Stramenopiles</taxon>
        <taxon>Ochrophyta</taxon>
        <taxon>Bacillariophyta</taxon>
        <taxon>Bacillariophyceae</taxon>
        <taxon>Bacillariophycidae</taxon>
        <taxon>Bacillariales</taxon>
        <taxon>Bacillariaceae</taxon>
        <taxon>Nitzschia</taxon>
    </lineage>
</organism>
<keyword evidence="10" id="KW-1185">Reference proteome</keyword>
<gene>
    <name evidence="6" type="ORF">IV203_004646</name>
    <name evidence="4" type="ORF">IV203_005916</name>
    <name evidence="5" type="ORF">IV203_010600</name>
    <name evidence="8" type="ORF">IV203_012916</name>
    <name evidence="9" type="ORF">IV203_013791</name>
    <name evidence="7" type="ORF">IV203_018287</name>
</gene>
<evidence type="ECO:0000313" key="7">
    <source>
        <dbReference type="EMBL" id="KAG7372144.1"/>
    </source>
</evidence>
<evidence type="ECO:0000256" key="2">
    <source>
        <dbReference type="ARBA" id="ARBA00022723"/>
    </source>
</evidence>
<dbReference type="EMBL" id="JAGRRH010000001">
    <property type="protein sequence ID" value="KAG7374696.1"/>
    <property type="molecule type" value="Genomic_DNA"/>
</dbReference>
<evidence type="ECO:0000313" key="4">
    <source>
        <dbReference type="EMBL" id="KAG7346847.1"/>
    </source>
</evidence>
<comment type="caution">
    <text evidence="7">The sequence shown here is derived from an EMBL/GenBank/DDBJ whole genome shotgun (WGS) entry which is preliminary data.</text>
</comment>
<accession>A0A9K3M1Q5</accession>
<reference evidence="7" key="1">
    <citation type="journal article" date="2021" name="Sci. Rep.">
        <title>Diploid genomic architecture of Nitzschia inconspicua, an elite biomass production diatom.</title>
        <authorList>
            <person name="Oliver A."/>
            <person name="Podell S."/>
            <person name="Pinowska A."/>
            <person name="Traller J.C."/>
            <person name="Smith S.R."/>
            <person name="McClure R."/>
            <person name="Beliaev A."/>
            <person name="Bohutskyi P."/>
            <person name="Hill E.A."/>
            <person name="Rabines A."/>
            <person name="Zheng H."/>
            <person name="Allen L.Z."/>
            <person name="Kuo A."/>
            <person name="Grigoriev I.V."/>
            <person name="Allen A.E."/>
            <person name="Hazlebeck D."/>
            <person name="Allen E.E."/>
        </authorList>
    </citation>
    <scope>NUCLEOTIDE SEQUENCE</scope>
    <source>
        <strain evidence="7">Hildebrandi</strain>
    </source>
</reference>
<dbReference type="PANTHER" id="PTHR47150:SF5">
    <property type="entry name" value="OS07G0546750 PROTEIN"/>
    <property type="match status" value="1"/>
</dbReference>
<comment type="cofactor">
    <cofactor evidence="1">
        <name>a divalent metal cation</name>
        <dbReference type="ChEBI" id="CHEBI:60240"/>
    </cofactor>
</comment>
<protein>
    <submittedName>
        <fullName evidence="7">Plant transposon protein</fullName>
    </submittedName>
</protein>
<dbReference type="OrthoDB" id="42907at2759"/>
<dbReference type="EMBL" id="JAGRRH010000003">
    <property type="protein sequence ID" value="KAG7372144.1"/>
    <property type="molecule type" value="Genomic_DNA"/>
</dbReference>
<evidence type="ECO:0000313" key="6">
    <source>
        <dbReference type="EMBL" id="KAG7355290.1"/>
    </source>
</evidence>
<feature type="domain" description="DDE Tnp4" evidence="3">
    <location>
        <begin position="253"/>
        <end position="401"/>
    </location>
</feature>
<evidence type="ECO:0000313" key="8">
    <source>
        <dbReference type="EMBL" id="KAG7373821.1"/>
    </source>
</evidence>
<dbReference type="EMBL" id="JAGRRH010000016">
    <property type="protein sequence ID" value="KAG7355290.1"/>
    <property type="molecule type" value="Genomic_DNA"/>
</dbReference>